<evidence type="ECO:0000313" key="1">
    <source>
        <dbReference type="EMBL" id="KAK9162223.1"/>
    </source>
</evidence>
<comment type="caution">
    <text evidence="1">The sequence shown here is derived from an EMBL/GenBank/DDBJ whole genome shotgun (WGS) entry which is preliminary data.</text>
</comment>
<proteinExistence type="predicted"/>
<dbReference type="AlphaFoldDB" id="A0AAP0L0N6"/>
<reference evidence="1 2" key="1">
    <citation type="submission" date="2024-01" db="EMBL/GenBank/DDBJ databases">
        <title>Genome assemblies of Stephania.</title>
        <authorList>
            <person name="Yang L."/>
        </authorList>
    </citation>
    <scope>NUCLEOTIDE SEQUENCE [LARGE SCALE GENOMIC DNA]</scope>
    <source>
        <strain evidence="1">YNDBR</strain>
        <tissue evidence="1">Leaf</tissue>
    </source>
</reference>
<dbReference type="EMBL" id="JBBNAF010000002">
    <property type="protein sequence ID" value="KAK9162223.1"/>
    <property type="molecule type" value="Genomic_DNA"/>
</dbReference>
<keyword evidence="2" id="KW-1185">Reference proteome</keyword>
<name>A0AAP0L0N6_9MAGN</name>
<gene>
    <name evidence="1" type="ORF">Syun_003125</name>
</gene>
<evidence type="ECO:0000313" key="2">
    <source>
        <dbReference type="Proteomes" id="UP001420932"/>
    </source>
</evidence>
<sequence>MYLLFTLLNEELSLLLLGVCQMRLGTYYICSHVKFLLYGSLLCALNSVCMFSKVHLMDCNAPLLYA</sequence>
<protein>
    <submittedName>
        <fullName evidence="1">Uncharacterized protein</fullName>
    </submittedName>
</protein>
<accession>A0AAP0L0N6</accession>
<organism evidence="1 2">
    <name type="scientific">Stephania yunnanensis</name>
    <dbReference type="NCBI Taxonomy" id="152371"/>
    <lineage>
        <taxon>Eukaryota</taxon>
        <taxon>Viridiplantae</taxon>
        <taxon>Streptophyta</taxon>
        <taxon>Embryophyta</taxon>
        <taxon>Tracheophyta</taxon>
        <taxon>Spermatophyta</taxon>
        <taxon>Magnoliopsida</taxon>
        <taxon>Ranunculales</taxon>
        <taxon>Menispermaceae</taxon>
        <taxon>Menispermoideae</taxon>
        <taxon>Cissampelideae</taxon>
        <taxon>Stephania</taxon>
    </lineage>
</organism>
<dbReference type="Proteomes" id="UP001420932">
    <property type="component" value="Unassembled WGS sequence"/>
</dbReference>